<accession>A0ABT3QAD0</accession>
<comment type="caution">
    <text evidence="2">The sequence shown here is derived from an EMBL/GenBank/DDBJ whole genome shotgun (WGS) entry which is preliminary data.</text>
</comment>
<protein>
    <recommendedName>
        <fullName evidence="1">MobA/VirD2-like nuclease domain-containing protein</fullName>
    </recommendedName>
</protein>
<sequence>MIVKSARMKTSASGMSSTCRHVFHGSDNEAIEVLQGSEFDVKSELGRARAVGSKYAVRHIKISSYEDMTDEQLIELVKNYAREFKADASKTTIVKHTKQRADGKASNHHYHVYFPEVLSNGRIMDSSFSKIREEKIARIAEIDFHHAPVIGKHNNSVIKDLEKSGRSYYADIIRKNTPSLDPKNAPDACYSDKQFRRAKIGGIQLNEVRQSLKDLRISSESFSQLYEQMLDVGLDIKKGDKANTYIIVNSENQVLGSANRLFGMKKQDFNNMHEALEQGIDTSFKPLEVVAKQPAEATPASATDKPATIEQISKPSMSEAVKTASSAGPVGVSVSSGGFEKPPGFESCSVIPFPLS</sequence>
<gene>
    <name evidence="2" type="ORF">OQ252_12615</name>
</gene>
<reference evidence="2 3" key="1">
    <citation type="submission" date="2022-11" db="EMBL/GenBank/DDBJ databases">
        <title>Genome sequencing of Acetobacter type strain.</title>
        <authorList>
            <person name="Heo J."/>
            <person name="Lee D."/>
            <person name="Han B.-H."/>
            <person name="Hong S.-B."/>
            <person name="Kwon S.-W."/>
        </authorList>
    </citation>
    <scope>NUCLEOTIDE SEQUENCE [LARGE SCALE GENOMIC DNA]</scope>
    <source>
        <strain evidence="2 3">KACC 21251</strain>
    </source>
</reference>
<feature type="domain" description="MobA/VirD2-like nuclease" evidence="1">
    <location>
        <begin position="53"/>
        <end position="141"/>
    </location>
</feature>
<evidence type="ECO:0000259" key="1">
    <source>
        <dbReference type="Pfam" id="PF03432"/>
    </source>
</evidence>
<evidence type="ECO:0000313" key="3">
    <source>
        <dbReference type="Proteomes" id="UP001526446"/>
    </source>
</evidence>
<proteinExistence type="predicted"/>
<keyword evidence="3" id="KW-1185">Reference proteome</keyword>
<dbReference type="Pfam" id="PF03432">
    <property type="entry name" value="Relaxase"/>
    <property type="match status" value="1"/>
</dbReference>
<dbReference type="EMBL" id="JAPIUX010000031">
    <property type="protein sequence ID" value="MCX2562230.1"/>
    <property type="molecule type" value="Genomic_DNA"/>
</dbReference>
<dbReference type="RefSeq" id="WP_166123614.1">
    <property type="nucleotide sequence ID" value="NZ_JAPIUX010000031.1"/>
</dbReference>
<dbReference type="Proteomes" id="UP001526446">
    <property type="component" value="Unassembled WGS sequence"/>
</dbReference>
<evidence type="ECO:0000313" key="2">
    <source>
        <dbReference type="EMBL" id="MCX2562230.1"/>
    </source>
</evidence>
<organism evidence="2 3">
    <name type="scientific">Acetobacter farinalis</name>
    <dbReference type="NCBI Taxonomy" id="1260984"/>
    <lineage>
        <taxon>Bacteria</taxon>
        <taxon>Pseudomonadati</taxon>
        <taxon>Pseudomonadota</taxon>
        <taxon>Alphaproteobacteria</taxon>
        <taxon>Acetobacterales</taxon>
        <taxon>Acetobacteraceae</taxon>
        <taxon>Acetobacter</taxon>
    </lineage>
</organism>
<dbReference type="InterPro" id="IPR005094">
    <property type="entry name" value="Endonuclease_MobA/VirD2"/>
</dbReference>
<name>A0ABT3QAD0_9PROT</name>